<dbReference type="InterPro" id="IPR050229">
    <property type="entry name" value="GlpE_sulfurtransferase"/>
</dbReference>
<dbReference type="Gene3D" id="3.40.250.10">
    <property type="entry name" value="Rhodanese-like domain"/>
    <property type="match status" value="1"/>
</dbReference>
<comment type="caution">
    <text evidence="2">The sequence shown here is derived from an EMBL/GenBank/DDBJ whole genome shotgun (WGS) entry which is preliminary data.</text>
</comment>
<feature type="domain" description="Rhodanese" evidence="1">
    <location>
        <begin position="11"/>
        <end position="98"/>
    </location>
</feature>
<protein>
    <submittedName>
        <fullName evidence="2">Rhodanese-related sulfurtransferase</fullName>
    </submittedName>
</protein>
<dbReference type="CDD" id="cd00158">
    <property type="entry name" value="RHOD"/>
    <property type="match status" value="1"/>
</dbReference>
<dbReference type="RefSeq" id="WP_183376243.1">
    <property type="nucleotide sequence ID" value="NZ_CBCSFZ010000023.1"/>
</dbReference>
<evidence type="ECO:0000313" key="2">
    <source>
        <dbReference type="EMBL" id="MBB3023244.1"/>
    </source>
</evidence>
<proteinExistence type="predicted"/>
<keyword evidence="2" id="KW-0808">Transferase</keyword>
<dbReference type="GO" id="GO:0016740">
    <property type="term" value="F:transferase activity"/>
    <property type="evidence" value="ECO:0007669"/>
    <property type="project" value="UniProtKB-KW"/>
</dbReference>
<reference evidence="2 3" key="1">
    <citation type="submission" date="2020-08" db="EMBL/GenBank/DDBJ databases">
        <title>Sequencing the genomes of 1000 actinobacteria strains.</title>
        <authorList>
            <person name="Klenk H.-P."/>
        </authorList>
    </citation>
    <scope>NUCLEOTIDE SEQUENCE [LARGE SCALE GENOMIC DNA]</scope>
    <source>
        <strain evidence="2 3">DSM 23040</strain>
    </source>
</reference>
<dbReference type="EMBL" id="JACHWP010000003">
    <property type="protein sequence ID" value="MBB3023244.1"/>
    <property type="molecule type" value="Genomic_DNA"/>
</dbReference>
<evidence type="ECO:0000313" key="3">
    <source>
        <dbReference type="Proteomes" id="UP000568050"/>
    </source>
</evidence>
<dbReference type="AlphaFoldDB" id="A0A839QSF7"/>
<organism evidence="2 3">
    <name type="scientific">Helcobacillus massiliensis</name>
    <dbReference type="NCBI Taxonomy" id="521392"/>
    <lineage>
        <taxon>Bacteria</taxon>
        <taxon>Bacillati</taxon>
        <taxon>Actinomycetota</taxon>
        <taxon>Actinomycetes</taxon>
        <taxon>Micrococcales</taxon>
        <taxon>Dermabacteraceae</taxon>
        <taxon>Helcobacillus</taxon>
    </lineage>
</organism>
<dbReference type="InterPro" id="IPR001763">
    <property type="entry name" value="Rhodanese-like_dom"/>
</dbReference>
<dbReference type="Proteomes" id="UP000568050">
    <property type="component" value="Unassembled WGS sequence"/>
</dbReference>
<accession>A0A839QSF7</accession>
<dbReference type="SUPFAM" id="SSF52821">
    <property type="entry name" value="Rhodanese/Cell cycle control phosphatase"/>
    <property type="match status" value="1"/>
</dbReference>
<dbReference type="PANTHER" id="PTHR43031:SF17">
    <property type="entry name" value="SULFURTRANSFERASE YTWF-RELATED"/>
    <property type="match status" value="1"/>
</dbReference>
<gene>
    <name evidence="2" type="ORF">FHX50_001529</name>
</gene>
<dbReference type="SMART" id="SM00450">
    <property type="entry name" value="RHOD"/>
    <property type="match status" value="1"/>
</dbReference>
<name>A0A839QSF7_9MICO</name>
<keyword evidence="3" id="KW-1185">Reference proteome</keyword>
<dbReference type="InterPro" id="IPR036873">
    <property type="entry name" value="Rhodanese-like_dom_sf"/>
</dbReference>
<dbReference type="PROSITE" id="PS50206">
    <property type="entry name" value="RHODANESE_3"/>
    <property type="match status" value="1"/>
</dbReference>
<sequence>MSFESVGPTEVPENAHLIDVREDQEWAAGHAPNAQHIAASGLLENLDQLPEDGDLYIICRSGGRSAQVTQWLNQNGFDAINVTGGMDQWFMADLPLVSDDDSREPYVL</sequence>
<evidence type="ECO:0000259" key="1">
    <source>
        <dbReference type="PROSITE" id="PS50206"/>
    </source>
</evidence>
<dbReference type="PANTHER" id="PTHR43031">
    <property type="entry name" value="FAD-DEPENDENT OXIDOREDUCTASE"/>
    <property type="match status" value="1"/>
</dbReference>
<dbReference type="Pfam" id="PF00581">
    <property type="entry name" value="Rhodanese"/>
    <property type="match status" value="1"/>
</dbReference>